<name>A7I9W7_METB6</name>
<dbReference type="AlphaFoldDB" id="A7I9W7"/>
<dbReference type="HOGENOM" id="CLU_1092421_0_0_2"/>
<evidence type="ECO:0000259" key="3">
    <source>
        <dbReference type="Pfam" id="PF14347"/>
    </source>
</evidence>
<evidence type="ECO:0000313" key="4">
    <source>
        <dbReference type="EMBL" id="ABS56528.1"/>
    </source>
</evidence>
<evidence type="ECO:0000256" key="1">
    <source>
        <dbReference type="SAM" id="MobiDB-lite"/>
    </source>
</evidence>
<dbReference type="EMBL" id="CP000780">
    <property type="protein sequence ID" value="ABS56528.1"/>
    <property type="molecule type" value="Genomic_DNA"/>
</dbReference>
<proteinExistence type="predicted"/>
<keyword evidence="2" id="KW-0472">Membrane</keyword>
<keyword evidence="2" id="KW-0812">Transmembrane</keyword>
<dbReference type="InterPro" id="IPR025512">
    <property type="entry name" value="DUF4399"/>
</dbReference>
<dbReference type="KEGG" id="mbn:Mboo_2014"/>
<keyword evidence="5" id="KW-1185">Reference proteome</keyword>
<keyword evidence="2" id="KW-1133">Transmembrane helix</keyword>
<feature type="compositionally biased region" description="Low complexity" evidence="1">
    <location>
        <begin position="223"/>
        <end position="246"/>
    </location>
</feature>
<dbReference type="Pfam" id="PF14347">
    <property type="entry name" value="DUF4399"/>
    <property type="match status" value="1"/>
</dbReference>
<organism evidence="4 5">
    <name type="scientific">Methanoregula boonei (strain DSM 21154 / JCM 14090 / 6A8)</name>
    <dbReference type="NCBI Taxonomy" id="456442"/>
    <lineage>
        <taxon>Archaea</taxon>
        <taxon>Methanobacteriati</taxon>
        <taxon>Methanobacteriota</taxon>
        <taxon>Stenosarchaea group</taxon>
        <taxon>Methanomicrobia</taxon>
        <taxon>Methanomicrobiales</taxon>
        <taxon>Methanoregulaceae</taxon>
        <taxon>Methanoregula</taxon>
    </lineage>
</organism>
<evidence type="ECO:0000256" key="2">
    <source>
        <dbReference type="SAM" id="Phobius"/>
    </source>
</evidence>
<feature type="transmembrane region" description="Helical" evidence="2">
    <location>
        <begin position="58"/>
        <end position="76"/>
    </location>
</feature>
<protein>
    <recommendedName>
        <fullName evidence="3">DUF4399 domain-containing protein</fullName>
    </recommendedName>
</protein>
<evidence type="ECO:0000313" key="5">
    <source>
        <dbReference type="Proteomes" id="UP000002408"/>
    </source>
</evidence>
<feature type="region of interest" description="Disordered" evidence="1">
    <location>
        <begin position="216"/>
        <end position="254"/>
    </location>
</feature>
<gene>
    <name evidence="4" type="ordered locus">Mboo_2014</name>
</gene>
<feature type="domain" description="DUF4399" evidence="3">
    <location>
        <begin position="112"/>
        <end position="199"/>
    </location>
</feature>
<dbReference type="STRING" id="456442.Mboo_2014"/>
<sequence>MTDTPDMYSPPDPPAKVQSNKQMFLNQFYRFRDERTKMKTTILPCSVYPGKVIRAVKIPSVIVVFAVLAAVIAFAGCTTSAPPEVVITSPQDNATITGSDVTLNIQVSNFAVSFGSTDMNSMNNEQNQAGTGHIHWYMDVPVPTVPGEMAVTANGTWQMQDGTSYTWHNVQPGTHTFSVQLVNKDMTPLSPPVYQTITVITVPGAAAVPANQTATPVSTPAASMTGSSGMNMNSGSGGNMTMNSGTPSGTMSSS</sequence>
<dbReference type="Proteomes" id="UP000002408">
    <property type="component" value="Chromosome"/>
</dbReference>
<reference evidence="5" key="1">
    <citation type="journal article" date="2015" name="Microbiology">
        <title>Genome of Methanoregula boonei 6A8 reveals adaptations to oligotrophic peatland environments.</title>
        <authorList>
            <person name="Braeuer S."/>
            <person name="Cadillo-Quiroz H."/>
            <person name="Kyrpides N."/>
            <person name="Woyke T."/>
            <person name="Goodwin L."/>
            <person name="Detter C."/>
            <person name="Podell S."/>
            <person name="Yavitt J.B."/>
            <person name="Zinder S.H."/>
        </authorList>
    </citation>
    <scope>NUCLEOTIDE SEQUENCE [LARGE SCALE GENOMIC DNA]</scope>
    <source>
        <strain evidence="5">DSM 21154 / JCM 14090 / 6A8</strain>
    </source>
</reference>
<accession>A7I9W7</accession>